<dbReference type="CDD" id="cd04301">
    <property type="entry name" value="NAT_SF"/>
    <property type="match status" value="1"/>
</dbReference>
<dbReference type="Proteomes" id="UP001597280">
    <property type="component" value="Unassembled WGS sequence"/>
</dbReference>
<sequence>MLTLDPVAPAALDDVLARLAAWQREELPVPLHPRDLAWALRRGEQQLTAALRTWSRDREVLAVGFLDGPDVLRLGIDPAAAEDEELAARLRDDLAAGPGALFPAEQLAVELRHGLALDQVMRAAGWTEGEPWTPLRRPTAPAGSGSGDEAIADTDLAVSTVDPDRPGAEEWAAVIRSGFPGSTLTGEHWQGFAAHSLYARYGRTLLGRDREGTAAAAAVVWSDGPGRPGLLEPIAVSAAHRRRGYGRAISLAAVAALEELGASSAMVATPSTQPGAVRTYRAAGFVTGGPVRDLVRPRPSHPEAS</sequence>
<feature type="domain" description="N-acetyltransferase" evidence="2">
    <location>
        <begin position="156"/>
        <end position="305"/>
    </location>
</feature>
<dbReference type="EC" id="2.3.1.-" evidence="3"/>
<name>A0ABW4PZC4_9MICO</name>
<organism evidence="3 4">
    <name type="scientific">Brachybacterium rhamnosum</name>
    <dbReference type="NCBI Taxonomy" id="173361"/>
    <lineage>
        <taxon>Bacteria</taxon>
        <taxon>Bacillati</taxon>
        <taxon>Actinomycetota</taxon>
        <taxon>Actinomycetes</taxon>
        <taxon>Micrococcales</taxon>
        <taxon>Dermabacteraceae</taxon>
        <taxon>Brachybacterium</taxon>
    </lineage>
</organism>
<feature type="region of interest" description="Disordered" evidence="1">
    <location>
        <begin position="129"/>
        <end position="149"/>
    </location>
</feature>
<dbReference type="EMBL" id="JBHUFL010000002">
    <property type="protein sequence ID" value="MFD1835492.1"/>
    <property type="molecule type" value="Genomic_DNA"/>
</dbReference>
<comment type="caution">
    <text evidence="3">The sequence shown here is derived from an EMBL/GenBank/DDBJ whole genome shotgun (WGS) entry which is preliminary data.</text>
</comment>
<protein>
    <submittedName>
        <fullName evidence="3">GNAT family N-acetyltransferase</fullName>
        <ecNumber evidence="3">2.3.1.-</ecNumber>
    </submittedName>
</protein>
<dbReference type="Pfam" id="PF00583">
    <property type="entry name" value="Acetyltransf_1"/>
    <property type="match status" value="1"/>
</dbReference>
<reference evidence="4" key="1">
    <citation type="journal article" date="2019" name="Int. J. Syst. Evol. Microbiol.">
        <title>The Global Catalogue of Microorganisms (GCM) 10K type strain sequencing project: providing services to taxonomists for standard genome sequencing and annotation.</title>
        <authorList>
            <consortium name="The Broad Institute Genomics Platform"/>
            <consortium name="The Broad Institute Genome Sequencing Center for Infectious Disease"/>
            <person name="Wu L."/>
            <person name="Ma J."/>
        </authorList>
    </citation>
    <scope>NUCLEOTIDE SEQUENCE [LARGE SCALE GENOMIC DNA]</scope>
    <source>
        <strain evidence="4">JCM 11650</strain>
    </source>
</reference>
<proteinExistence type="predicted"/>
<dbReference type="GO" id="GO:0016746">
    <property type="term" value="F:acyltransferase activity"/>
    <property type="evidence" value="ECO:0007669"/>
    <property type="project" value="UniProtKB-KW"/>
</dbReference>
<dbReference type="RefSeq" id="WP_343904501.1">
    <property type="nucleotide sequence ID" value="NZ_BAAAIS010000002.1"/>
</dbReference>
<evidence type="ECO:0000313" key="4">
    <source>
        <dbReference type="Proteomes" id="UP001597280"/>
    </source>
</evidence>
<evidence type="ECO:0000313" key="3">
    <source>
        <dbReference type="EMBL" id="MFD1835492.1"/>
    </source>
</evidence>
<keyword evidence="3" id="KW-0808">Transferase</keyword>
<keyword evidence="3" id="KW-0012">Acyltransferase</keyword>
<dbReference type="SUPFAM" id="SSF55729">
    <property type="entry name" value="Acyl-CoA N-acyltransferases (Nat)"/>
    <property type="match status" value="1"/>
</dbReference>
<dbReference type="InterPro" id="IPR000182">
    <property type="entry name" value="GNAT_dom"/>
</dbReference>
<evidence type="ECO:0000256" key="1">
    <source>
        <dbReference type="SAM" id="MobiDB-lite"/>
    </source>
</evidence>
<gene>
    <name evidence="3" type="ORF">ACFSDA_10440</name>
</gene>
<evidence type="ECO:0000259" key="2">
    <source>
        <dbReference type="PROSITE" id="PS51186"/>
    </source>
</evidence>
<dbReference type="Gene3D" id="3.40.630.30">
    <property type="match status" value="1"/>
</dbReference>
<keyword evidence="4" id="KW-1185">Reference proteome</keyword>
<dbReference type="PROSITE" id="PS51186">
    <property type="entry name" value="GNAT"/>
    <property type="match status" value="1"/>
</dbReference>
<accession>A0ABW4PZC4</accession>
<dbReference type="InterPro" id="IPR016181">
    <property type="entry name" value="Acyl_CoA_acyltransferase"/>
</dbReference>